<feature type="chain" id="PRO_5009189066" description="UBA domain-containing protein" evidence="2">
    <location>
        <begin position="20"/>
        <end position="367"/>
    </location>
</feature>
<dbReference type="CDD" id="cd14290">
    <property type="entry name" value="UBA_PUB_plant"/>
    <property type="match status" value="1"/>
</dbReference>
<sequence>LLLFMFTYLIAMAVPQVDKKMLSELEAMGFPNVRSIRALHFSGMSTQTNLLGNSNLESAVNWLLEHESDPDIDQLPLVPREISIECGDTSNEVRNDVQGMRDTVQEQKPEERTETGRHNRERIRASKDLMEAKRTLEENQRKRFVSYACHICYFQLQIAYWRNDIFVYCSMMESRIADQEEEKRARERIRHRIADDRVCCFFYIPPMPKSYLSMQAERRRRLGLPQENPGASVAIITPTKVQVKPVERDVTSEQLRDRLRTLKKNHKDDSARVTRAYQILLKVIANIVKNPGEEKFRRIRLSNPIFKDRVGNLQGGIEFLELCGFQRLSASGYLVMPRDKIDVALLNAAGAEIASAMENPYFGMLSK</sequence>
<evidence type="ECO:0000259" key="3">
    <source>
        <dbReference type="PROSITE" id="PS50030"/>
    </source>
</evidence>
<keyword evidence="5" id="KW-1185">Reference proteome</keyword>
<dbReference type="CDD" id="cd10461">
    <property type="entry name" value="PUB_UBA_plant"/>
    <property type="match status" value="1"/>
</dbReference>
<dbReference type="Pfam" id="PF22562">
    <property type="entry name" value="UBA_7"/>
    <property type="match status" value="1"/>
</dbReference>
<feature type="region of interest" description="Disordered" evidence="1">
    <location>
        <begin position="97"/>
        <end position="121"/>
    </location>
</feature>
<organism evidence="4 5">
    <name type="scientific">Dichanthelium oligosanthes</name>
    <dbReference type="NCBI Taxonomy" id="888268"/>
    <lineage>
        <taxon>Eukaryota</taxon>
        <taxon>Viridiplantae</taxon>
        <taxon>Streptophyta</taxon>
        <taxon>Embryophyta</taxon>
        <taxon>Tracheophyta</taxon>
        <taxon>Spermatophyta</taxon>
        <taxon>Magnoliopsida</taxon>
        <taxon>Liliopsida</taxon>
        <taxon>Poales</taxon>
        <taxon>Poaceae</taxon>
        <taxon>PACMAD clade</taxon>
        <taxon>Panicoideae</taxon>
        <taxon>Panicodae</taxon>
        <taxon>Paniceae</taxon>
        <taxon>Dichantheliinae</taxon>
        <taxon>Dichanthelium</taxon>
    </lineage>
</organism>
<dbReference type="AlphaFoldDB" id="A0A1E5WAC7"/>
<dbReference type="EMBL" id="LWDX02015601">
    <property type="protein sequence ID" value="OEL34361.1"/>
    <property type="molecule type" value="Genomic_DNA"/>
</dbReference>
<dbReference type="STRING" id="888268.A0A1E5WAC7"/>
<evidence type="ECO:0000313" key="4">
    <source>
        <dbReference type="EMBL" id="OEL34361.1"/>
    </source>
</evidence>
<reference evidence="4 5" key="1">
    <citation type="submission" date="2016-09" db="EMBL/GenBank/DDBJ databases">
        <title>The draft genome of Dichanthelium oligosanthes: A C3 panicoid grass species.</title>
        <authorList>
            <person name="Studer A.J."/>
            <person name="Schnable J.C."/>
            <person name="Brutnell T.P."/>
        </authorList>
    </citation>
    <scope>NUCLEOTIDE SEQUENCE [LARGE SCALE GENOMIC DNA]</scope>
    <source>
        <strain evidence="5">cv. Kellogg 1175</strain>
        <tissue evidence="4">Leaf</tissue>
    </source>
</reference>
<evidence type="ECO:0000256" key="2">
    <source>
        <dbReference type="SAM" id="SignalP"/>
    </source>
</evidence>
<dbReference type="SMART" id="SM00580">
    <property type="entry name" value="PUG"/>
    <property type="match status" value="1"/>
</dbReference>
<dbReference type="SUPFAM" id="SSF46934">
    <property type="entry name" value="UBA-like"/>
    <property type="match status" value="1"/>
</dbReference>
<evidence type="ECO:0000313" key="5">
    <source>
        <dbReference type="Proteomes" id="UP000095767"/>
    </source>
</evidence>
<proteinExistence type="predicted"/>
<dbReference type="Gene3D" id="1.10.8.10">
    <property type="entry name" value="DNA helicase RuvA subunit, C-terminal domain"/>
    <property type="match status" value="1"/>
</dbReference>
<comment type="caution">
    <text evidence="4">The sequence shown here is derived from an EMBL/GenBank/DDBJ whole genome shotgun (WGS) entry which is preliminary data.</text>
</comment>
<feature type="domain" description="UBA" evidence="3">
    <location>
        <begin position="16"/>
        <end position="66"/>
    </location>
</feature>
<protein>
    <recommendedName>
        <fullName evidence="3">UBA domain-containing protein</fullName>
    </recommendedName>
</protein>
<feature type="signal peptide" evidence="2">
    <location>
        <begin position="1"/>
        <end position="19"/>
    </location>
</feature>
<dbReference type="Pfam" id="PF09409">
    <property type="entry name" value="PUB"/>
    <property type="match status" value="1"/>
</dbReference>
<accession>A0A1E5WAC7</accession>
<dbReference type="PANTHER" id="PTHR46713:SF5">
    <property type="entry name" value="UBA DOMAIN-CONTAINING PROTEIN"/>
    <property type="match status" value="1"/>
</dbReference>
<dbReference type="PROSITE" id="PS50030">
    <property type="entry name" value="UBA"/>
    <property type="match status" value="1"/>
</dbReference>
<dbReference type="Gene3D" id="1.20.58.2190">
    <property type="match status" value="1"/>
</dbReference>
<feature type="compositionally biased region" description="Basic and acidic residues" evidence="1">
    <location>
        <begin position="103"/>
        <end position="121"/>
    </location>
</feature>
<feature type="non-terminal residue" evidence="4">
    <location>
        <position position="1"/>
    </location>
</feature>
<dbReference type="InterPro" id="IPR036339">
    <property type="entry name" value="PUB-like_dom_sf"/>
</dbReference>
<dbReference type="InterPro" id="IPR018997">
    <property type="entry name" value="PUB_domain"/>
</dbReference>
<dbReference type="PANTHER" id="PTHR46713">
    <property type="entry name" value="F13M7.16 PROTEIN"/>
    <property type="match status" value="1"/>
</dbReference>
<name>A0A1E5WAC7_9POAL</name>
<keyword evidence="2" id="KW-0732">Signal</keyword>
<dbReference type="Proteomes" id="UP000095767">
    <property type="component" value="Unassembled WGS sequence"/>
</dbReference>
<evidence type="ECO:0000256" key="1">
    <source>
        <dbReference type="SAM" id="MobiDB-lite"/>
    </source>
</evidence>
<dbReference type="OrthoDB" id="336240at2759"/>
<dbReference type="SUPFAM" id="SSF143503">
    <property type="entry name" value="PUG domain-like"/>
    <property type="match status" value="1"/>
</dbReference>
<dbReference type="InterPro" id="IPR009060">
    <property type="entry name" value="UBA-like_sf"/>
</dbReference>
<dbReference type="InterPro" id="IPR015940">
    <property type="entry name" value="UBA"/>
</dbReference>
<gene>
    <name evidence="4" type="ORF">BAE44_0004625</name>
</gene>